<evidence type="ECO:0000256" key="1">
    <source>
        <dbReference type="SAM" id="Coils"/>
    </source>
</evidence>
<dbReference type="NCBIfam" id="NF033542">
    <property type="entry name" value="transpos_IS110"/>
    <property type="match status" value="1"/>
</dbReference>
<name>A0ABP8DV00_9ACTN</name>
<dbReference type="EMBL" id="BAABAT010000071">
    <property type="protein sequence ID" value="GAA4263529.1"/>
    <property type="molecule type" value="Genomic_DNA"/>
</dbReference>
<feature type="domain" description="Transposase IS116/IS110/IS902 C-terminal" evidence="3">
    <location>
        <begin position="281"/>
        <end position="364"/>
    </location>
</feature>
<sequence length="414" mass="44721">MLFIGDDWAEDHHDVELQDDAGRVVARRRLPEGILGISGLHALVAEHVGGLDAVSGGRGEAGVVVGIETDRGPWVEALIAAGYQVYAVNPKQASRFKERYGASGAKSDKGDAHALADMVRIDRAQLRAVAGDTSSAQAIKVVARAHQTMVWERTRTMLRLRSALREYFPAALIAYERLGLAGADTLELLQTAPSPAAAAALDIEVIVAALRRVHRHNVRAKAADVVAALHSEHLGRSTAVTEAYAATVAALSAVIAAFNIQVKQLERQVEAQFNDHPHAEIYRSQPGVGVVTGARILAEFGDDPDRYRDAKARKNYAATSPVTRASGRSRVVLARFVHNDRLVDALHAQAFSAINGSPGARAYYDKQRAREVDHGRALRQVANRLVGILHGCLKTGTTYDEDTVWSHHNFTASA</sequence>
<dbReference type="Pfam" id="PF01548">
    <property type="entry name" value="DEDD_Tnp_IS110"/>
    <property type="match status" value="1"/>
</dbReference>
<dbReference type="InterPro" id="IPR003346">
    <property type="entry name" value="Transposase_20"/>
</dbReference>
<dbReference type="InterPro" id="IPR002525">
    <property type="entry name" value="Transp_IS110-like_N"/>
</dbReference>
<evidence type="ECO:0000259" key="3">
    <source>
        <dbReference type="Pfam" id="PF02371"/>
    </source>
</evidence>
<accession>A0ABP8DV00</accession>
<reference evidence="5" key="1">
    <citation type="journal article" date="2019" name="Int. J. Syst. Evol. Microbiol.">
        <title>The Global Catalogue of Microorganisms (GCM) 10K type strain sequencing project: providing services to taxonomists for standard genome sequencing and annotation.</title>
        <authorList>
            <consortium name="The Broad Institute Genomics Platform"/>
            <consortium name="The Broad Institute Genome Sequencing Center for Infectious Disease"/>
            <person name="Wu L."/>
            <person name="Ma J."/>
        </authorList>
    </citation>
    <scope>NUCLEOTIDE SEQUENCE [LARGE SCALE GENOMIC DNA]</scope>
    <source>
        <strain evidence="5">JCM 17441</strain>
    </source>
</reference>
<feature type="domain" description="Transposase IS110-like N-terminal" evidence="2">
    <location>
        <begin position="4"/>
        <end position="169"/>
    </location>
</feature>
<dbReference type="Proteomes" id="UP001500620">
    <property type="component" value="Unassembled WGS sequence"/>
</dbReference>
<proteinExistence type="predicted"/>
<keyword evidence="5" id="KW-1185">Reference proteome</keyword>
<dbReference type="PANTHER" id="PTHR33055:SF3">
    <property type="entry name" value="PUTATIVE TRANSPOSASE FOR IS117-RELATED"/>
    <property type="match status" value="1"/>
</dbReference>
<dbReference type="RefSeq" id="WP_345143037.1">
    <property type="nucleotide sequence ID" value="NZ_BAABAT010000071.1"/>
</dbReference>
<keyword evidence="1" id="KW-0175">Coiled coil</keyword>
<evidence type="ECO:0000313" key="5">
    <source>
        <dbReference type="Proteomes" id="UP001500620"/>
    </source>
</evidence>
<gene>
    <name evidence="4" type="ORF">GCM10022255_108900</name>
</gene>
<dbReference type="InterPro" id="IPR047650">
    <property type="entry name" value="Transpos_IS110"/>
</dbReference>
<evidence type="ECO:0000313" key="4">
    <source>
        <dbReference type="EMBL" id="GAA4263529.1"/>
    </source>
</evidence>
<dbReference type="Pfam" id="PF02371">
    <property type="entry name" value="Transposase_20"/>
    <property type="match status" value="1"/>
</dbReference>
<comment type="caution">
    <text evidence="4">The sequence shown here is derived from an EMBL/GenBank/DDBJ whole genome shotgun (WGS) entry which is preliminary data.</text>
</comment>
<dbReference type="PANTHER" id="PTHR33055">
    <property type="entry name" value="TRANSPOSASE FOR INSERTION SEQUENCE ELEMENT IS1111A"/>
    <property type="match status" value="1"/>
</dbReference>
<feature type="coiled-coil region" evidence="1">
    <location>
        <begin position="248"/>
        <end position="275"/>
    </location>
</feature>
<organism evidence="4 5">
    <name type="scientific">Dactylosporangium darangshiense</name>
    <dbReference type="NCBI Taxonomy" id="579108"/>
    <lineage>
        <taxon>Bacteria</taxon>
        <taxon>Bacillati</taxon>
        <taxon>Actinomycetota</taxon>
        <taxon>Actinomycetes</taxon>
        <taxon>Micromonosporales</taxon>
        <taxon>Micromonosporaceae</taxon>
        <taxon>Dactylosporangium</taxon>
    </lineage>
</organism>
<protein>
    <submittedName>
        <fullName evidence="4">IS110 family transposase</fullName>
    </submittedName>
</protein>
<evidence type="ECO:0000259" key="2">
    <source>
        <dbReference type="Pfam" id="PF01548"/>
    </source>
</evidence>